<dbReference type="SUPFAM" id="SSF46689">
    <property type="entry name" value="Homeodomain-like"/>
    <property type="match status" value="1"/>
</dbReference>
<dbReference type="Pfam" id="PF00440">
    <property type="entry name" value="TetR_N"/>
    <property type="match status" value="1"/>
</dbReference>
<keyword evidence="1 2" id="KW-0238">DNA-binding</keyword>
<accession>A0ABU3UDP6</accession>
<dbReference type="InterPro" id="IPR001647">
    <property type="entry name" value="HTH_TetR"/>
</dbReference>
<dbReference type="EMBL" id="JARAKF010000001">
    <property type="protein sequence ID" value="MDU8992051.1"/>
    <property type="molecule type" value="Genomic_DNA"/>
</dbReference>
<dbReference type="Gene3D" id="1.10.357.10">
    <property type="entry name" value="Tetracycline Repressor, domain 2"/>
    <property type="match status" value="1"/>
</dbReference>
<dbReference type="InterPro" id="IPR009057">
    <property type="entry name" value="Homeodomain-like_sf"/>
</dbReference>
<evidence type="ECO:0000313" key="4">
    <source>
        <dbReference type="EMBL" id="MDU8992051.1"/>
    </source>
</evidence>
<name>A0ABU3UDP6_9ACTN</name>
<feature type="DNA-binding region" description="H-T-H motif" evidence="2">
    <location>
        <begin position="18"/>
        <end position="37"/>
    </location>
</feature>
<protein>
    <submittedName>
        <fullName evidence="4">TetR/AcrR family transcriptional regulator</fullName>
    </submittedName>
</protein>
<keyword evidence="5" id="KW-1185">Reference proteome</keyword>
<dbReference type="PROSITE" id="PS50977">
    <property type="entry name" value="HTH_TETR_2"/>
    <property type="match status" value="1"/>
</dbReference>
<dbReference type="RefSeq" id="WP_143611634.1">
    <property type="nucleotide sequence ID" value="NZ_JAPEMK010000001.1"/>
</dbReference>
<evidence type="ECO:0000259" key="3">
    <source>
        <dbReference type="PROSITE" id="PS50977"/>
    </source>
</evidence>
<proteinExistence type="predicted"/>
<evidence type="ECO:0000313" key="5">
    <source>
        <dbReference type="Proteomes" id="UP001257627"/>
    </source>
</evidence>
<feature type="domain" description="HTH tetR-type" evidence="3">
    <location>
        <begin position="1"/>
        <end position="55"/>
    </location>
</feature>
<organism evidence="4 5">
    <name type="scientific">Streptomyces mirabilis</name>
    <dbReference type="NCBI Taxonomy" id="68239"/>
    <lineage>
        <taxon>Bacteria</taxon>
        <taxon>Bacillati</taxon>
        <taxon>Actinomycetota</taxon>
        <taxon>Actinomycetes</taxon>
        <taxon>Kitasatosporales</taxon>
        <taxon>Streptomycetaceae</taxon>
        <taxon>Streptomyces</taxon>
    </lineage>
</organism>
<reference evidence="4 5" key="1">
    <citation type="submission" date="2023-02" db="EMBL/GenBank/DDBJ databases">
        <authorList>
            <person name="Maleckis M."/>
        </authorList>
    </citation>
    <scope>NUCLEOTIDE SEQUENCE [LARGE SCALE GENOMIC DNA]</scope>
    <source>
        <strain evidence="4 5">P8-A2</strain>
    </source>
</reference>
<dbReference type="Proteomes" id="UP001257627">
    <property type="component" value="Unassembled WGS sequence"/>
</dbReference>
<gene>
    <name evidence="4" type="ORF">PU648_06690</name>
</gene>
<sequence length="124" mass="13370">MREAASELFAEHGFATTSTRSRAAPAGLSPAVVTRHIGSKQGQRAAVDEYVLDRIGEQLRDLDSVQPGRGPMVQRQRPKDQAAHLEGTTICRAAAVAGFAASAVTWDQPLSSLLCPFFPFWVCC</sequence>
<evidence type="ECO:0000256" key="1">
    <source>
        <dbReference type="ARBA" id="ARBA00023125"/>
    </source>
</evidence>
<comment type="caution">
    <text evidence="4">The sequence shown here is derived from an EMBL/GenBank/DDBJ whole genome shotgun (WGS) entry which is preliminary data.</text>
</comment>
<evidence type="ECO:0000256" key="2">
    <source>
        <dbReference type="PROSITE-ProRule" id="PRU00335"/>
    </source>
</evidence>